<dbReference type="PROSITE" id="PS50089">
    <property type="entry name" value="ZF_RING_2"/>
    <property type="match status" value="1"/>
</dbReference>
<dbReference type="PANTHER" id="PTHR25462">
    <property type="entry name" value="BONUS, ISOFORM C-RELATED"/>
    <property type="match status" value="1"/>
</dbReference>
<keyword evidence="8" id="KW-1185">Reference proteome</keyword>
<reference evidence="7 8" key="1">
    <citation type="journal article" date="2023" name="Sci. Data">
        <title>Genome assembly of the Korean intertidal mud-creeper Batillaria attramentaria.</title>
        <authorList>
            <person name="Patra A.K."/>
            <person name="Ho P.T."/>
            <person name="Jun S."/>
            <person name="Lee S.J."/>
            <person name="Kim Y."/>
            <person name="Won Y.J."/>
        </authorList>
    </citation>
    <scope>NUCLEOTIDE SEQUENCE [LARGE SCALE GENOMIC DNA]</scope>
    <source>
        <strain evidence="7">Wonlab-2016</strain>
    </source>
</reference>
<proteinExistence type="predicted"/>
<comment type="caution">
    <text evidence="7">The sequence shown here is derived from an EMBL/GenBank/DDBJ whole genome shotgun (WGS) entry which is preliminary data.</text>
</comment>
<dbReference type="SUPFAM" id="SSF57845">
    <property type="entry name" value="B-box zinc-binding domain"/>
    <property type="match status" value="1"/>
</dbReference>
<dbReference type="InterPro" id="IPR017907">
    <property type="entry name" value="Znf_RING_CS"/>
</dbReference>
<gene>
    <name evidence="7" type="ORF">BaRGS_00033060</name>
</gene>
<evidence type="ECO:0000256" key="2">
    <source>
        <dbReference type="ARBA" id="ARBA00022771"/>
    </source>
</evidence>
<dbReference type="InterPro" id="IPR001841">
    <property type="entry name" value="Znf_RING"/>
</dbReference>
<feature type="non-terminal residue" evidence="7">
    <location>
        <position position="416"/>
    </location>
</feature>
<dbReference type="InterPro" id="IPR000315">
    <property type="entry name" value="Znf_B-box"/>
</dbReference>
<dbReference type="EMBL" id="JACVVK020000397">
    <property type="protein sequence ID" value="KAK7475689.1"/>
    <property type="molecule type" value="Genomic_DNA"/>
</dbReference>
<organism evidence="7 8">
    <name type="scientific">Batillaria attramentaria</name>
    <dbReference type="NCBI Taxonomy" id="370345"/>
    <lineage>
        <taxon>Eukaryota</taxon>
        <taxon>Metazoa</taxon>
        <taxon>Spiralia</taxon>
        <taxon>Lophotrochozoa</taxon>
        <taxon>Mollusca</taxon>
        <taxon>Gastropoda</taxon>
        <taxon>Caenogastropoda</taxon>
        <taxon>Sorbeoconcha</taxon>
        <taxon>Cerithioidea</taxon>
        <taxon>Batillariidae</taxon>
        <taxon>Batillaria</taxon>
    </lineage>
</organism>
<evidence type="ECO:0000313" key="8">
    <source>
        <dbReference type="Proteomes" id="UP001519460"/>
    </source>
</evidence>
<keyword evidence="2 4" id="KW-0863">Zinc-finger</keyword>
<evidence type="ECO:0000256" key="1">
    <source>
        <dbReference type="ARBA" id="ARBA00022723"/>
    </source>
</evidence>
<dbReference type="Pfam" id="PF00643">
    <property type="entry name" value="zf-B_box"/>
    <property type="match status" value="1"/>
</dbReference>
<feature type="domain" description="RING-type" evidence="5">
    <location>
        <begin position="12"/>
        <end position="52"/>
    </location>
</feature>
<dbReference type="AlphaFoldDB" id="A0ABD0JLH2"/>
<evidence type="ECO:0000256" key="3">
    <source>
        <dbReference type="ARBA" id="ARBA00022833"/>
    </source>
</evidence>
<dbReference type="Pfam" id="PF13920">
    <property type="entry name" value="zf-C3HC4_3"/>
    <property type="match status" value="1"/>
</dbReference>
<dbReference type="CDD" id="cd19757">
    <property type="entry name" value="Bbox1"/>
    <property type="match status" value="1"/>
</dbReference>
<dbReference type="InterPro" id="IPR013083">
    <property type="entry name" value="Znf_RING/FYVE/PHD"/>
</dbReference>
<dbReference type="Gene3D" id="4.10.830.40">
    <property type="match status" value="1"/>
</dbReference>
<evidence type="ECO:0000259" key="5">
    <source>
        <dbReference type="PROSITE" id="PS50089"/>
    </source>
</evidence>
<dbReference type="PROSITE" id="PS50119">
    <property type="entry name" value="ZF_BBOX"/>
    <property type="match status" value="2"/>
</dbReference>
<dbReference type="PANTHER" id="PTHR25462:SF296">
    <property type="entry name" value="MEIOTIC P26, ISOFORM F"/>
    <property type="match status" value="1"/>
</dbReference>
<feature type="domain" description="B box-type" evidence="6">
    <location>
        <begin position="88"/>
        <end position="134"/>
    </location>
</feature>
<dbReference type="PROSITE" id="PS00518">
    <property type="entry name" value="ZF_RING_1"/>
    <property type="match status" value="1"/>
</dbReference>
<dbReference type="Proteomes" id="UP001519460">
    <property type="component" value="Unassembled WGS sequence"/>
</dbReference>
<name>A0ABD0JLH2_9CAEN</name>
<dbReference type="Gene3D" id="3.30.160.60">
    <property type="entry name" value="Classic Zinc Finger"/>
    <property type="match status" value="1"/>
</dbReference>
<evidence type="ECO:0000259" key="6">
    <source>
        <dbReference type="PROSITE" id="PS50119"/>
    </source>
</evidence>
<dbReference type="SUPFAM" id="SSF57850">
    <property type="entry name" value="RING/U-box"/>
    <property type="match status" value="1"/>
</dbReference>
<feature type="domain" description="B box-type" evidence="6">
    <location>
        <begin position="145"/>
        <end position="180"/>
    </location>
</feature>
<protein>
    <submittedName>
        <fullName evidence="7">Uncharacterized protein</fullName>
    </submittedName>
</protein>
<keyword evidence="3" id="KW-0862">Zinc</keyword>
<dbReference type="InterPro" id="IPR047153">
    <property type="entry name" value="TRIM45/56/19-like"/>
</dbReference>
<sequence length="416" mass="45769">MAVSKVELDLECPVCHDDYTEPKFLPCTHVVCCKCVVSWLAVNKQGGCPLCRAPILHFPPGQDVNDSVNSLPTDLATMALVDSKNALSDSHVCSVCDQTPSTSYCLDCGIKLCKSCTAAHGRFPSFREHVLEELSCLTPERLASSRRYPCDSHPDKLAELYCPYHQTLICLLCSSSVHRTCSDVKTIGDMAKEARVTLMEQAVRLRNTEAALLAQIRQVDQEIHGTQAQFNAWQTDVADTCDSLQHTIEKLRKEMNAQLQKEQDNILAPKRARKTLLEQQKTSVQAHAGSVERLLIPSPDSALLGMLDKLKARLDDLERSPPLPGEKSGVSPAKSSFSATLIQLQRAQQLINDPSASSSVNTELNAEPVYHTAICREIHVYHNTGILCYDSSCRTVPVGQFVGQRPLGPGCNKFSI</sequence>
<dbReference type="GO" id="GO:0008270">
    <property type="term" value="F:zinc ion binding"/>
    <property type="evidence" value="ECO:0007669"/>
    <property type="project" value="UniProtKB-KW"/>
</dbReference>
<dbReference type="SMART" id="SM00336">
    <property type="entry name" value="BBOX"/>
    <property type="match status" value="2"/>
</dbReference>
<dbReference type="Gene3D" id="3.30.40.10">
    <property type="entry name" value="Zinc/RING finger domain, C3HC4 (zinc finger)"/>
    <property type="match status" value="1"/>
</dbReference>
<evidence type="ECO:0000256" key="4">
    <source>
        <dbReference type="PROSITE-ProRule" id="PRU00024"/>
    </source>
</evidence>
<keyword evidence="1" id="KW-0479">Metal-binding</keyword>
<accession>A0ABD0JLH2</accession>
<dbReference type="SMART" id="SM00184">
    <property type="entry name" value="RING"/>
    <property type="match status" value="1"/>
</dbReference>
<evidence type="ECO:0000313" key="7">
    <source>
        <dbReference type="EMBL" id="KAK7475689.1"/>
    </source>
</evidence>